<dbReference type="Proteomes" id="UP000317835">
    <property type="component" value="Chromosome"/>
</dbReference>
<evidence type="ECO:0000256" key="8">
    <source>
        <dbReference type="ARBA" id="ARBA00033408"/>
    </source>
</evidence>
<gene>
    <name evidence="11" type="primary">recN</name>
    <name evidence="11" type="ORF">ElP_13590</name>
</gene>
<keyword evidence="12" id="KW-1185">Reference proteome</keyword>
<name>A0A518GY06_9BACT</name>
<keyword evidence="7 9" id="KW-0234">DNA repair</keyword>
<proteinExistence type="inferred from homology"/>
<dbReference type="Pfam" id="PF02463">
    <property type="entry name" value="SMC_N"/>
    <property type="match status" value="1"/>
</dbReference>
<sequence>MLRELSVQNLALIEDARIELRDGYCAWTGETGAGKSLLLTALGLVLGGKASAELVRSGKEEARAAAIFDLSDDEALKAEIEAILGGPLDEDQLILTRRIGSKGRSVSHANGMPVPVATLRRIGPRLIDVHGQHETRTLLDPDRQRGLLDDYGGHDAVLLAYREAREAHDAIRRRRLRLIEAAQRRHRERELLTFERDELSAADPKPGEYEELSREARRLAGSEAIREAATEGYALLYDADRSAQALLGKVARRLEPLAESVPELGEASTSLGRMADEAREIAYALRGLADRSGDDPGRLEDLEARLALYRKLGQRFRCDPDGLASRLEQVEAELDSIDRDETDLQRLDAPLLETWSVLKGASGELTEARRRTCKAFAREVQTHLKDLSLGDARLAVRVEAEPMGDDPTACLPSDGGADRVEILFAPNPGEPTRPLRKIASGGELSRLTLAIKTVLAGVDRVPTLVFDEIDTGVGGRLGAVLGKKLAVLAMHHQVICVTHLPQMASYASHQWVIRKQTSRGRTRTTIEELESTGRIDELAAMLRGDSAAESTKQEAMAMLSEAQAAGAR</sequence>
<dbReference type="OrthoDB" id="9806954at2"/>
<dbReference type="KEGG" id="tpla:ElP_13590"/>
<evidence type="ECO:0000256" key="6">
    <source>
        <dbReference type="ARBA" id="ARBA00022840"/>
    </source>
</evidence>
<dbReference type="InterPro" id="IPR004604">
    <property type="entry name" value="DNA_recomb/repair_RecN"/>
</dbReference>
<feature type="domain" description="RecF/RecN/SMC N-terminal" evidence="10">
    <location>
        <begin position="2"/>
        <end position="516"/>
    </location>
</feature>
<dbReference type="PIRSF" id="PIRSF003128">
    <property type="entry name" value="RecN"/>
    <property type="match status" value="1"/>
</dbReference>
<organism evidence="11 12">
    <name type="scientific">Tautonia plasticadhaerens</name>
    <dbReference type="NCBI Taxonomy" id="2527974"/>
    <lineage>
        <taxon>Bacteria</taxon>
        <taxon>Pseudomonadati</taxon>
        <taxon>Planctomycetota</taxon>
        <taxon>Planctomycetia</taxon>
        <taxon>Isosphaerales</taxon>
        <taxon>Isosphaeraceae</taxon>
        <taxon>Tautonia</taxon>
    </lineage>
</organism>
<dbReference type="InterPro" id="IPR027417">
    <property type="entry name" value="P-loop_NTPase"/>
</dbReference>
<evidence type="ECO:0000256" key="3">
    <source>
        <dbReference type="ARBA" id="ARBA00021315"/>
    </source>
</evidence>
<accession>A0A518GY06</accession>
<dbReference type="CDD" id="cd03241">
    <property type="entry name" value="ABC_RecN"/>
    <property type="match status" value="1"/>
</dbReference>
<dbReference type="AlphaFoldDB" id="A0A518GY06"/>
<comment type="similarity">
    <text evidence="2 9">Belongs to the RecN family.</text>
</comment>
<dbReference type="EMBL" id="CP036426">
    <property type="protein sequence ID" value="QDV33486.1"/>
    <property type="molecule type" value="Genomic_DNA"/>
</dbReference>
<evidence type="ECO:0000259" key="10">
    <source>
        <dbReference type="Pfam" id="PF02463"/>
    </source>
</evidence>
<dbReference type="GO" id="GO:0043590">
    <property type="term" value="C:bacterial nucleoid"/>
    <property type="evidence" value="ECO:0007669"/>
    <property type="project" value="TreeGrafter"/>
</dbReference>
<evidence type="ECO:0000313" key="11">
    <source>
        <dbReference type="EMBL" id="QDV33486.1"/>
    </source>
</evidence>
<dbReference type="GO" id="GO:0005524">
    <property type="term" value="F:ATP binding"/>
    <property type="evidence" value="ECO:0007669"/>
    <property type="project" value="UniProtKB-KW"/>
</dbReference>
<evidence type="ECO:0000256" key="5">
    <source>
        <dbReference type="ARBA" id="ARBA00022763"/>
    </source>
</evidence>
<dbReference type="RefSeq" id="WP_145267852.1">
    <property type="nucleotide sequence ID" value="NZ_CP036426.1"/>
</dbReference>
<reference evidence="11 12" key="1">
    <citation type="submission" date="2019-02" db="EMBL/GenBank/DDBJ databases">
        <title>Deep-cultivation of Planctomycetes and their phenomic and genomic characterization uncovers novel biology.</title>
        <authorList>
            <person name="Wiegand S."/>
            <person name="Jogler M."/>
            <person name="Boedeker C."/>
            <person name="Pinto D."/>
            <person name="Vollmers J."/>
            <person name="Rivas-Marin E."/>
            <person name="Kohn T."/>
            <person name="Peeters S.H."/>
            <person name="Heuer A."/>
            <person name="Rast P."/>
            <person name="Oberbeckmann S."/>
            <person name="Bunk B."/>
            <person name="Jeske O."/>
            <person name="Meyerdierks A."/>
            <person name="Storesund J.E."/>
            <person name="Kallscheuer N."/>
            <person name="Luecker S."/>
            <person name="Lage O.M."/>
            <person name="Pohl T."/>
            <person name="Merkel B.J."/>
            <person name="Hornburger P."/>
            <person name="Mueller R.-W."/>
            <person name="Bruemmer F."/>
            <person name="Labrenz M."/>
            <person name="Spormann A.M."/>
            <person name="Op den Camp H."/>
            <person name="Overmann J."/>
            <person name="Amann R."/>
            <person name="Jetten M.S.M."/>
            <person name="Mascher T."/>
            <person name="Medema M.H."/>
            <person name="Devos D.P."/>
            <person name="Kaster A.-K."/>
            <person name="Ovreas L."/>
            <person name="Rohde M."/>
            <person name="Galperin M.Y."/>
            <person name="Jogler C."/>
        </authorList>
    </citation>
    <scope>NUCLEOTIDE SEQUENCE [LARGE SCALE GENOMIC DNA]</scope>
    <source>
        <strain evidence="11 12">ElP</strain>
    </source>
</reference>
<dbReference type="GO" id="GO:0006281">
    <property type="term" value="P:DNA repair"/>
    <property type="evidence" value="ECO:0007669"/>
    <property type="project" value="UniProtKB-KW"/>
</dbReference>
<dbReference type="PANTHER" id="PTHR11059">
    <property type="entry name" value="DNA REPAIR PROTEIN RECN"/>
    <property type="match status" value="1"/>
</dbReference>
<evidence type="ECO:0000313" key="12">
    <source>
        <dbReference type="Proteomes" id="UP000317835"/>
    </source>
</evidence>
<dbReference type="InterPro" id="IPR003395">
    <property type="entry name" value="RecF/RecN/SMC_N"/>
</dbReference>
<keyword evidence="5 9" id="KW-0227">DNA damage</keyword>
<keyword evidence="4" id="KW-0547">Nucleotide-binding</keyword>
<dbReference type="FunFam" id="3.40.50.300:FF:000319">
    <property type="entry name" value="DNA repair protein RecN"/>
    <property type="match status" value="1"/>
</dbReference>
<dbReference type="NCBIfam" id="TIGR00634">
    <property type="entry name" value="recN"/>
    <property type="match status" value="1"/>
</dbReference>
<evidence type="ECO:0000256" key="2">
    <source>
        <dbReference type="ARBA" id="ARBA00009441"/>
    </source>
</evidence>
<evidence type="ECO:0000256" key="9">
    <source>
        <dbReference type="PIRNR" id="PIRNR003128"/>
    </source>
</evidence>
<dbReference type="SUPFAM" id="SSF52540">
    <property type="entry name" value="P-loop containing nucleoside triphosphate hydrolases"/>
    <property type="match status" value="2"/>
</dbReference>
<protein>
    <recommendedName>
        <fullName evidence="3 9">DNA repair protein RecN</fullName>
    </recommendedName>
    <alternativeName>
        <fullName evidence="8 9">Recombination protein N</fullName>
    </alternativeName>
</protein>
<evidence type="ECO:0000256" key="1">
    <source>
        <dbReference type="ARBA" id="ARBA00003618"/>
    </source>
</evidence>
<dbReference type="PANTHER" id="PTHR11059:SF0">
    <property type="entry name" value="DNA REPAIR PROTEIN RECN"/>
    <property type="match status" value="1"/>
</dbReference>
<evidence type="ECO:0000256" key="4">
    <source>
        <dbReference type="ARBA" id="ARBA00022741"/>
    </source>
</evidence>
<dbReference type="GO" id="GO:0009432">
    <property type="term" value="P:SOS response"/>
    <property type="evidence" value="ECO:0007669"/>
    <property type="project" value="TreeGrafter"/>
</dbReference>
<comment type="function">
    <text evidence="1 9">May be involved in recombinational repair of damaged DNA.</text>
</comment>
<dbReference type="GO" id="GO:0006310">
    <property type="term" value="P:DNA recombination"/>
    <property type="evidence" value="ECO:0007669"/>
    <property type="project" value="InterPro"/>
</dbReference>
<dbReference type="Gene3D" id="3.40.50.300">
    <property type="entry name" value="P-loop containing nucleotide triphosphate hydrolases"/>
    <property type="match status" value="2"/>
</dbReference>
<evidence type="ECO:0000256" key="7">
    <source>
        <dbReference type="ARBA" id="ARBA00023204"/>
    </source>
</evidence>
<keyword evidence="6" id="KW-0067">ATP-binding</keyword>